<dbReference type="CGD" id="CAL0000165151">
    <property type="gene designation" value="Cd36_50960"/>
</dbReference>
<dbReference type="Pfam" id="PF04032">
    <property type="entry name" value="Rpr2"/>
    <property type="match status" value="1"/>
</dbReference>
<proteinExistence type="predicted"/>
<dbReference type="Gene3D" id="6.20.50.20">
    <property type="match status" value="1"/>
</dbReference>
<dbReference type="GO" id="GO:0008033">
    <property type="term" value="P:tRNA processing"/>
    <property type="evidence" value="ECO:0007669"/>
    <property type="project" value="TreeGrafter"/>
</dbReference>
<organism evidence="4 5">
    <name type="scientific">Candida dubliniensis (strain CD36 / ATCC MYA-646 / CBS 7987 / NCPF 3949 / NRRL Y-17841)</name>
    <name type="common">Yeast</name>
    <dbReference type="NCBI Taxonomy" id="573826"/>
    <lineage>
        <taxon>Eukaryota</taxon>
        <taxon>Fungi</taxon>
        <taxon>Dikarya</taxon>
        <taxon>Ascomycota</taxon>
        <taxon>Saccharomycotina</taxon>
        <taxon>Pichiomycetes</taxon>
        <taxon>Debaryomycetaceae</taxon>
        <taxon>Candida/Lodderomyces clade</taxon>
        <taxon>Candida</taxon>
    </lineage>
</organism>
<dbReference type="Proteomes" id="UP000002605">
    <property type="component" value="Chromosome 5"/>
</dbReference>
<dbReference type="HOGENOM" id="CLU_122019_0_0_1"/>
<dbReference type="eggNOG" id="ENOG502S5IC">
    <property type="taxonomic scope" value="Eukaryota"/>
</dbReference>
<evidence type="ECO:0000313" key="3">
    <source>
        <dbReference type="CGD" id="CAL0000165151"/>
    </source>
</evidence>
<dbReference type="AlphaFoldDB" id="B9WH37"/>
<keyword evidence="5" id="KW-1185">Reference proteome</keyword>
<gene>
    <name evidence="3" type="ordered locus">Cd36_50960</name>
    <name evidence="4" type="ORF">CD36_50960</name>
</gene>
<reference evidence="4 5" key="1">
    <citation type="journal article" date="2009" name="Genome Res.">
        <title>Comparative genomics of the fungal pathogens Candida dubliniensis and Candida albicans.</title>
        <authorList>
            <person name="Jackson A.P."/>
            <person name="Gamble J.A."/>
            <person name="Yeomans T."/>
            <person name="Moran G.P."/>
            <person name="Saunders D."/>
            <person name="Harris D."/>
            <person name="Aslett M."/>
            <person name="Barrell J.F."/>
            <person name="Butler G."/>
            <person name="Citiulo F."/>
            <person name="Coleman D.C."/>
            <person name="de Groot P.W.J."/>
            <person name="Goodwin T.J."/>
            <person name="Quail M.A."/>
            <person name="McQuillan J."/>
            <person name="Munro C.A."/>
            <person name="Pain A."/>
            <person name="Poulter R.T."/>
            <person name="Rajandream M.A."/>
            <person name="Renauld H."/>
            <person name="Spiering M.J."/>
            <person name="Tivey A."/>
            <person name="Gow N.A.R."/>
            <person name="Barrell B."/>
            <person name="Sullivan D.J."/>
            <person name="Berriman M."/>
        </authorList>
    </citation>
    <scope>NUCLEOTIDE SEQUENCE [LARGE SCALE GENOMIC DNA]</scope>
    <source>
        <strain evidence="5">CD36 / ATCC MYA-646 / CBS 7987 / NCPF 3949 / NRRL Y-17841</strain>
    </source>
</reference>
<dbReference type="RefSeq" id="XP_002420400.1">
    <property type="nucleotide sequence ID" value="XM_002420355.1"/>
</dbReference>
<feature type="compositionally biased region" description="Polar residues" evidence="2">
    <location>
        <begin position="14"/>
        <end position="29"/>
    </location>
</feature>
<name>B9WH37_CANDC</name>
<dbReference type="OrthoDB" id="4023582at2759"/>
<dbReference type="PANTHER" id="PTHR14742:SF3">
    <property type="entry name" value="RIBONUCLEASE MRP PROTEIN SUBUNIT SNM1"/>
    <property type="match status" value="1"/>
</dbReference>
<dbReference type="GeneID" id="8048097"/>
<dbReference type="KEGG" id="cdu:CD36_50960"/>
<dbReference type="EMBL" id="FM992692">
    <property type="protein sequence ID" value="CAX41478.1"/>
    <property type="molecule type" value="Genomic_DNA"/>
</dbReference>
<sequence length="208" mass="23903">MQQAKNSLEKSLPDISSTITSSQPPMQDQSELKATKVSVPKKPLNQSESKLIHLFNLAHSKIDSPFSKLYSLLYHKQEEQQTQTLPDPILKKFCLNCGGLLIPGLTVSIRVVYTKQKIRKLRTRCLACRYSIFDDGLIQKQEKVEPVVKPVVVQSTKEDNNHNITNLKSKERRKKRKMNNLSNLLQDKKKKKTEESKLNSLNLMEFLK</sequence>
<dbReference type="InterPro" id="IPR007175">
    <property type="entry name" value="Rpr2/Snm1/Rpp21"/>
</dbReference>
<feature type="region of interest" description="Disordered" evidence="2">
    <location>
        <begin position="1"/>
        <end position="39"/>
    </location>
</feature>
<accession>B9WH37</accession>
<evidence type="ECO:0000256" key="1">
    <source>
        <dbReference type="SAM" id="Coils"/>
    </source>
</evidence>
<evidence type="ECO:0000313" key="4">
    <source>
        <dbReference type="EMBL" id="CAX41478.1"/>
    </source>
</evidence>
<feature type="coiled-coil region" evidence="1">
    <location>
        <begin position="164"/>
        <end position="194"/>
    </location>
</feature>
<keyword evidence="1" id="KW-0175">Coiled coil</keyword>
<evidence type="ECO:0000256" key="2">
    <source>
        <dbReference type="SAM" id="MobiDB-lite"/>
    </source>
</evidence>
<evidence type="ECO:0000313" key="5">
    <source>
        <dbReference type="Proteomes" id="UP000002605"/>
    </source>
</evidence>
<protein>
    <submittedName>
        <fullName evidence="4">RNase MRP complex component, putative</fullName>
    </submittedName>
</protein>
<dbReference type="PANTHER" id="PTHR14742">
    <property type="entry name" value="RIBONUCLEASE P SUBUNIT P21"/>
    <property type="match status" value="1"/>
</dbReference>
<dbReference type="GO" id="GO:0005655">
    <property type="term" value="C:nucleolar ribonuclease P complex"/>
    <property type="evidence" value="ECO:0007669"/>
    <property type="project" value="TreeGrafter"/>
</dbReference>